<dbReference type="Proteomes" id="UP000032233">
    <property type="component" value="Unassembled WGS sequence"/>
</dbReference>
<dbReference type="AlphaFoldDB" id="A0A0D2GM24"/>
<keyword evidence="3" id="KW-1185">Reference proteome</keyword>
<proteinExistence type="predicted"/>
<dbReference type="InterPro" id="IPR036021">
    <property type="entry name" value="Tungsten_al_ferr_oxy-like_C"/>
</dbReference>
<sequence length="147" mass="16962">MAAERGYHLQRAVNTLRGLDRRQDSFTRRPEPDSWAKGIDLNKKGMLDEYYAYRGLTEEGLPTRERLEVAVRLESMGRLGYAKNHLPLEEIIKDPSPNKFGRGLKNKVRTRIMGNMSQAPENLKQQFLKAGEKQRLSQAEKQRGHNL</sequence>
<comment type="caution">
    <text evidence="2">The sequence shown here is derived from an EMBL/GenBank/DDBJ whole genome shotgun (WGS) entry which is preliminary data.</text>
</comment>
<organism evidence="2 3">
    <name type="scientific">Dethiosulfatarculus sandiegensis</name>
    <dbReference type="NCBI Taxonomy" id="1429043"/>
    <lineage>
        <taxon>Bacteria</taxon>
        <taxon>Pseudomonadati</taxon>
        <taxon>Thermodesulfobacteriota</taxon>
        <taxon>Desulfarculia</taxon>
        <taxon>Desulfarculales</taxon>
        <taxon>Desulfarculaceae</taxon>
        <taxon>Dethiosulfatarculus</taxon>
    </lineage>
</organism>
<dbReference type="EMBL" id="AZAC01000002">
    <property type="protein sequence ID" value="KIX15762.1"/>
    <property type="molecule type" value="Genomic_DNA"/>
</dbReference>
<feature type="domain" description="Aldehyde ferredoxin oxidoreductase C-terminal" evidence="1">
    <location>
        <begin position="2"/>
        <end position="68"/>
    </location>
</feature>
<evidence type="ECO:0000313" key="2">
    <source>
        <dbReference type="EMBL" id="KIX15762.1"/>
    </source>
</evidence>
<evidence type="ECO:0000259" key="1">
    <source>
        <dbReference type="Pfam" id="PF01314"/>
    </source>
</evidence>
<dbReference type="Pfam" id="PF01314">
    <property type="entry name" value="AFOR_C"/>
    <property type="match status" value="1"/>
</dbReference>
<reference evidence="2 3" key="1">
    <citation type="submission" date="2013-11" db="EMBL/GenBank/DDBJ databases">
        <title>Metagenomic analysis of a methanogenic consortium involved in long chain n-alkane degradation.</title>
        <authorList>
            <person name="Davidova I.A."/>
            <person name="Callaghan A.V."/>
            <person name="Wawrik B."/>
            <person name="Pruitt S."/>
            <person name="Marks C."/>
            <person name="Duncan K.E."/>
            <person name="Suflita J.M."/>
        </authorList>
    </citation>
    <scope>NUCLEOTIDE SEQUENCE [LARGE SCALE GENOMIC DNA]</scope>
    <source>
        <strain evidence="2 3">SPR</strain>
    </source>
</reference>
<accession>A0A0D2GM24</accession>
<dbReference type="GO" id="GO:0016625">
    <property type="term" value="F:oxidoreductase activity, acting on the aldehyde or oxo group of donors, iron-sulfur protein as acceptor"/>
    <property type="evidence" value="ECO:0007669"/>
    <property type="project" value="InterPro"/>
</dbReference>
<protein>
    <recommendedName>
        <fullName evidence="1">Aldehyde ferredoxin oxidoreductase C-terminal domain-containing protein</fullName>
    </recommendedName>
</protein>
<name>A0A0D2GM24_9BACT</name>
<gene>
    <name evidence="2" type="ORF">X474_03140</name>
</gene>
<dbReference type="InterPro" id="IPR013985">
    <property type="entry name" value="Ald_Fedxn_OxRdtase_dom3"/>
</dbReference>
<dbReference type="SUPFAM" id="SSF48310">
    <property type="entry name" value="Aldehyde ferredoxin oxidoreductase, C-terminal domains"/>
    <property type="match status" value="1"/>
</dbReference>
<dbReference type="Gene3D" id="1.10.599.10">
    <property type="entry name" value="Aldehyde Ferredoxin Oxidoreductase Protein, subunit A, domain 3"/>
    <property type="match status" value="1"/>
</dbReference>
<dbReference type="GO" id="GO:0051536">
    <property type="term" value="F:iron-sulfur cluster binding"/>
    <property type="evidence" value="ECO:0007669"/>
    <property type="project" value="InterPro"/>
</dbReference>
<dbReference type="STRING" id="1429043.X474_03140"/>
<dbReference type="InterPro" id="IPR001203">
    <property type="entry name" value="OxRdtase_Ald_Fedxn_C"/>
</dbReference>
<dbReference type="GO" id="GO:0009055">
    <property type="term" value="F:electron transfer activity"/>
    <property type="evidence" value="ECO:0007669"/>
    <property type="project" value="InterPro"/>
</dbReference>
<evidence type="ECO:0000313" key="3">
    <source>
        <dbReference type="Proteomes" id="UP000032233"/>
    </source>
</evidence>
<dbReference type="InParanoid" id="A0A0D2GM24"/>